<dbReference type="Pfam" id="PF07734">
    <property type="entry name" value="FBA_1"/>
    <property type="match status" value="1"/>
</dbReference>
<gene>
    <name evidence="2" type="ORF">C5167_023517</name>
</gene>
<protein>
    <recommendedName>
        <fullName evidence="1">F-box associated beta-propeller type 1 domain-containing protein</fullName>
    </recommendedName>
</protein>
<keyword evidence="3" id="KW-1185">Reference proteome</keyword>
<feature type="domain" description="F-box associated beta-propeller type 1" evidence="1">
    <location>
        <begin position="44"/>
        <end position="217"/>
    </location>
</feature>
<evidence type="ECO:0000313" key="2">
    <source>
        <dbReference type="EMBL" id="RZC61779.1"/>
    </source>
</evidence>
<proteinExistence type="predicted"/>
<dbReference type="Proteomes" id="UP000316621">
    <property type="component" value="Chromosome 5"/>
</dbReference>
<dbReference type="InterPro" id="IPR050796">
    <property type="entry name" value="SCF_F-box_component"/>
</dbReference>
<evidence type="ECO:0000313" key="3">
    <source>
        <dbReference type="Proteomes" id="UP000316621"/>
    </source>
</evidence>
<sequence length="407" mass="46307">MTYQPPSECYSLVGSCNGFICLNGLPAHFTHDDYDEFDPASNVAYVCNPITRETVMLPELKRRSCHDDRVDFLVIGFGYAPSTDEYKVVRLYKFMREPKFARIEVYTQGSGKGWRDEGKKIETGLGGWQHGVFANGWIYWNFGNGKIVAFDLADEMFVELSECPIFRCRRIRLGVLGDHLCATNSDTITNISDVWLLKKHKDESLMSWSKELSLTNMDGYDTPLAVTGSAKLLCHSNTSLYLYDLKSSSSKLLANFDRCFHQGLADEAAIRRKRSGQHIVRAAFERAITPKLLEDNIMDSLEEPYARTDRLHWTNRIILPTLVHSITTQEEFVTKETRTSHNHPPKVSKWRKQKAGIGSIRNRLGFESDLNYIYQTVQLCVAISRAAQRVGWVGYGLYPPPYPFTGG</sequence>
<dbReference type="InterPro" id="IPR006527">
    <property type="entry name" value="F-box-assoc_dom_typ1"/>
</dbReference>
<dbReference type="InterPro" id="IPR017451">
    <property type="entry name" value="F-box-assoc_interact_dom"/>
</dbReference>
<evidence type="ECO:0000259" key="1">
    <source>
        <dbReference type="Pfam" id="PF07734"/>
    </source>
</evidence>
<dbReference type="NCBIfam" id="TIGR01640">
    <property type="entry name" value="F_box_assoc_1"/>
    <property type="match status" value="1"/>
</dbReference>
<dbReference type="EMBL" id="CM010719">
    <property type="protein sequence ID" value="RZC61779.1"/>
    <property type="molecule type" value="Genomic_DNA"/>
</dbReference>
<dbReference type="Gramene" id="RZC61779">
    <property type="protein sequence ID" value="RZC61779"/>
    <property type="gene ID" value="C5167_023517"/>
</dbReference>
<reference evidence="2 3" key="1">
    <citation type="journal article" date="2018" name="Science">
        <title>The opium poppy genome and morphinan production.</title>
        <authorList>
            <person name="Guo L."/>
            <person name="Winzer T."/>
            <person name="Yang X."/>
            <person name="Li Y."/>
            <person name="Ning Z."/>
            <person name="He Z."/>
            <person name="Teodor R."/>
            <person name="Lu Y."/>
            <person name="Bowser T.A."/>
            <person name="Graham I.A."/>
            <person name="Ye K."/>
        </authorList>
    </citation>
    <scope>NUCLEOTIDE SEQUENCE [LARGE SCALE GENOMIC DNA]</scope>
    <source>
        <strain evidence="3">cv. HN1</strain>
        <tissue evidence="2">Leaves</tissue>
    </source>
</reference>
<dbReference type="PANTHER" id="PTHR31672:SF13">
    <property type="entry name" value="F-BOX PROTEIN CPR30-LIKE"/>
    <property type="match status" value="1"/>
</dbReference>
<accession>A0A4Y7JPX1</accession>
<organism evidence="2 3">
    <name type="scientific">Papaver somniferum</name>
    <name type="common">Opium poppy</name>
    <dbReference type="NCBI Taxonomy" id="3469"/>
    <lineage>
        <taxon>Eukaryota</taxon>
        <taxon>Viridiplantae</taxon>
        <taxon>Streptophyta</taxon>
        <taxon>Embryophyta</taxon>
        <taxon>Tracheophyta</taxon>
        <taxon>Spermatophyta</taxon>
        <taxon>Magnoliopsida</taxon>
        <taxon>Ranunculales</taxon>
        <taxon>Papaveraceae</taxon>
        <taxon>Papaveroideae</taxon>
        <taxon>Papaver</taxon>
    </lineage>
</organism>
<dbReference type="PANTHER" id="PTHR31672">
    <property type="entry name" value="BNACNNG10540D PROTEIN"/>
    <property type="match status" value="1"/>
</dbReference>
<name>A0A4Y7JPX1_PAPSO</name>
<dbReference type="AlphaFoldDB" id="A0A4Y7JPX1"/>